<proteinExistence type="predicted"/>
<dbReference type="AlphaFoldDB" id="A0A5R9G4J5"/>
<dbReference type="RefSeq" id="WP_138195287.1">
    <property type="nucleotide sequence ID" value="NZ_VCIW01000010.1"/>
</dbReference>
<comment type="caution">
    <text evidence="1">The sequence shown here is derived from an EMBL/GenBank/DDBJ whole genome shotgun (WGS) entry which is preliminary data.</text>
</comment>
<dbReference type="InterPro" id="IPR045424">
    <property type="entry name" value="DUF6509"/>
</dbReference>
<sequence length="94" mass="10886">MVEISAFSAEQIKDPFGILPGARYEFYLDLEVEEDDELYSEQGLSVRVVYGVEEARSGIVKYELLERSTEKYLDFELEAEELEAIEAFCREHLP</sequence>
<dbReference type="Pfam" id="PF20119">
    <property type="entry name" value="DUF6509"/>
    <property type="match status" value="1"/>
</dbReference>
<dbReference type="OrthoDB" id="2736409at2"/>
<evidence type="ECO:0000313" key="1">
    <source>
        <dbReference type="EMBL" id="TLS51292.1"/>
    </source>
</evidence>
<dbReference type="EMBL" id="VCIW01000010">
    <property type="protein sequence ID" value="TLS51292.1"/>
    <property type="molecule type" value="Genomic_DNA"/>
</dbReference>
<dbReference type="Proteomes" id="UP000309676">
    <property type="component" value="Unassembled WGS sequence"/>
</dbReference>
<keyword evidence="2" id="KW-1185">Reference proteome</keyword>
<gene>
    <name evidence="1" type="ORF">FE782_16325</name>
</gene>
<protein>
    <submittedName>
        <fullName evidence="1">Pullulanase</fullName>
    </submittedName>
</protein>
<organism evidence="1 2">
    <name type="scientific">Paenibacillus antri</name>
    <dbReference type="NCBI Taxonomy" id="2582848"/>
    <lineage>
        <taxon>Bacteria</taxon>
        <taxon>Bacillati</taxon>
        <taxon>Bacillota</taxon>
        <taxon>Bacilli</taxon>
        <taxon>Bacillales</taxon>
        <taxon>Paenibacillaceae</taxon>
        <taxon>Paenibacillus</taxon>
    </lineage>
</organism>
<evidence type="ECO:0000313" key="2">
    <source>
        <dbReference type="Proteomes" id="UP000309676"/>
    </source>
</evidence>
<reference evidence="1 2" key="1">
    <citation type="submission" date="2019-05" db="EMBL/GenBank/DDBJ databases">
        <authorList>
            <person name="Narsing Rao M.P."/>
            <person name="Li W.J."/>
        </authorList>
    </citation>
    <scope>NUCLEOTIDE SEQUENCE [LARGE SCALE GENOMIC DNA]</scope>
    <source>
        <strain evidence="1 2">SYSU_K30003</strain>
    </source>
</reference>
<accession>A0A5R9G4J5</accession>
<name>A0A5R9G4J5_9BACL</name>